<gene>
    <name evidence="2" type="ORF">GOB84_10225</name>
</gene>
<protein>
    <submittedName>
        <fullName evidence="2">Glycerol dehydrogenase</fullName>
    </submittedName>
</protein>
<dbReference type="RefSeq" id="WP_173577455.1">
    <property type="nucleotide sequence ID" value="NZ_WOSW01000018.1"/>
</dbReference>
<keyword evidence="1" id="KW-0472">Membrane</keyword>
<keyword evidence="3" id="KW-1185">Reference proteome</keyword>
<organism evidence="2 3">
    <name type="scientific">Acetobacter fallax</name>
    <dbReference type="NCBI Taxonomy" id="1737473"/>
    <lineage>
        <taxon>Bacteria</taxon>
        <taxon>Pseudomonadati</taxon>
        <taxon>Pseudomonadota</taxon>
        <taxon>Alphaproteobacteria</taxon>
        <taxon>Acetobacterales</taxon>
        <taxon>Acetobacteraceae</taxon>
        <taxon>Acetobacter</taxon>
    </lineage>
</organism>
<evidence type="ECO:0000313" key="3">
    <source>
        <dbReference type="Proteomes" id="UP000615326"/>
    </source>
</evidence>
<dbReference type="EMBL" id="WOSW01000018">
    <property type="protein sequence ID" value="NHO32925.1"/>
    <property type="molecule type" value="Genomic_DNA"/>
</dbReference>
<feature type="transmembrane region" description="Helical" evidence="1">
    <location>
        <begin position="13"/>
        <end position="31"/>
    </location>
</feature>
<comment type="caution">
    <text evidence="2">The sequence shown here is derived from an EMBL/GenBank/DDBJ whole genome shotgun (WGS) entry which is preliminary data.</text>
</comment>
<evidence type="ECO:0000256" key="1">
    <source>
        <dbReference type="SAM" id="Phobius"/>
    </source>
</evidence>
<name>A0ABX0KEU0_9PROT</name>
<accession>A0ABX0KEU0</accession>
<reference evidence="2 3" key="1">
    <citation type="journal article" date="2020" name="Int. J. Syst. Evol. Microbiol.">
        <title>Novel acetic acid bacteria from cider fermentations: Acetobacter conturbans sp. nov. and Acetobacter fallax sp. nov.</title>
        <authorList>
            <person name="Sombolestani A.S."/>
            <person name="Cleenwerck I."/>
            <person name="Cnockaert M."/>
            <person name="Borremans W."/>
            <person name="Wieme A.D."/>
            <person name="De Vuyst L."/>
            <person name="Vandamme P."/>
        </authorList>
    </citation>
    <scope>NUCLEOTIDE SEQUENCE [LARGE SCALE GENOMIC DNA]</scope>
    <source>
        <strain evidence="2 3">LMG 1637</strain>
    </source>
</reference>
<feature type="transmembrane region" description="Helical" evidence="1">
    <location>
        <begin position="43"/>
        <end position="76"/>
    </location>
</feature>
<keyword evidence="1" id="KW-0812">Transmembrane</keyword>
<dbReference type="Proteomes" id="UP000615326">
    <property type="component" value="Unassembled WGS sequence"/>
</dbReference>
<sequence length="128" mass="13364">MASIHKPQSAAEWATVLVAVLLVLLGLPLLIMGAQLAMIGGSFYYVLFGAALIAAGGLMLTGSVNGALLYLVAWALTWPWAFWEVGLDGWGLLPRLFGPTLVAIAVALTVPVLRRIGGTTISSGRSMA</sequence>
<evidence type="ECO:0000313" key="2">
    <source>
        <dbReference type="EMBL" id="NHO32925.1"/>
    </source>
</evidence>
<feature type="transmembrane region" description="Helical" evidence="1">
    <location>
        <begin position="96"/>
        <end position="113"/>
    </location>
</feature>
<keyword evidence="1" id="KW-1133">Transmembrane helix</keyword>
<proteinExistence type="predicted"/>